<evidence type="ECO:0000313" key="1">
    <source>
        <dbReference type="EMBL" id="EFA00780.2"/>
    </source>
</evidence>
<dbReference type="Proteomes" id="UP000007266">
    <property type="component" value="Linkage group 3"/>
</dbReference>
<reference evidence="1 2" key="1">
    <citation type="journal article" date="2008" name="Nature">
        <title>The genome of the model beetle and pest Tribolium castaneum.</title>
        <authorList>
            <consortium name="Tribolium Genome Sequencing Consortium"/>
            <person name="Richards S."/>
            <person name="Gibbs R.A."/>
            <person name="Weinstock G.M."/>
            <person name="Brown S.J."/>
            <person name="Denell R."/>
            <person name="Beeman R.W."/>
            <person name="Gibbs R."/>
            <person name="Beeman R.W."/>
            <person name="Brown S.J."/>
            <person name="Bucher G."/>
            <person name="Friedrich M."/>
            <person name="Grimmelikhuijzen C.J."/>
            <person name="Klingler M."/>
            <person name="Lorenzen M."/>
            <person name="Richards S."/>
            <person name="Roth S."/>
            <person name="Schroder R."/>
            <person name="Tautz D."/>
            <person name="Zdobnov E.M."/>
            <person name="Muzny D."/>
            <person name="Gibbs R.A."/>
            <person name="Weinstock G.M."/>
            <person name="Attaway T."/>
            <person name="Bell S."/>
            <person name="Buhay C.J."/>
            <person name="Chandrabose M.N."/>
            <person name="Chavez D."/>
            <person name="Clerk-Blankenburg K.P."/>
            <person name="Cree A."/>
            <person name="Dao M."/>
            <person name="Davis C."/>
            <person name="Chacko J."/>
            <person name="Dinh H."/>
            <person name="Dugan-Rocha S."/>
            <person name="Fowler G."/>
            <person name="Garner T.T."/>
            <person name="Garnes J."/>
            <person name="Gnirke A."/>
            <person name="Hawes A."/>
            <person name="Hernandez J."/>
            <person name="Hines S."/>
            <person name="Holder M."/>
            <person name="Hume J."/>
            <person name="Jhangiani S.N."/>
            <person name="Joshi V."/>
            <person name="Khan Z.M."/>
            <person name="Jackson L."/>
            <person name="Kovar C."/>
            <person name="Kowis A."/>
            <person name="Lee S."/>
            <person name="Lewis L.R."/>
            <person name="Margolis J."/>
            <person name="Morgan M."/>
            <person name="Nazareth L.V."/>
            <person name="Nguyen N."/>
            <person name="Okwuonu G."/>
            <person name="Parker D."/>
            <person name="Richards S."/>
            <person name="Ruiz S.J."/>
            <person name="Santibanez J."/>
            <person name="Savard J."/>
            <person name="Scherer S.E."/>
            <person name="Schneider B."/>
            <person name="Sodergren E."/>
            <person name="Tautz D."/>
            <person name="Vattahil S."/>
            <person name="Villasana D."/>
            <person name="White C.S."/>
            <person name="Wright R."/>
            <person name="Park Y."/>
            <person name="Beeman R.W."/>
            <person name="Lord J."/>
            <person name="Oppert B."/>
            <person name="Lorenzen M."/>
            <person name="Brown S."/>
            <person name="Wang L."/>
            <person name="Savard J."/>
            <person name="Tautz D."/>
            <person name="Richards S."/>
            <person name="Weinstock G."/>
            <person name="Gibbs R.A."/>
            <person name="Liu Y."/>
            <person name="Worley K."/>
            <person name="Weinstock G."/>
            <person name="Elsik C.G."/>
            <person name="Reese J.T."/>
            <person name="Elhaik E."/>
            <person name="Landan G."/>
            <person name="Graur D."/>
            <person name="Arensburger P."/>
            <person name="Atkinson P."/>
            <person name="Beeman R.W."/>
            <person name="Beidler J."/>
            <person name="Brown S.J."/>
            <person name="Demuth J.P."/>
            <person name="Drury D.W."/>
            <person name="Du Y.Z."/>
            <person name="Fujiwara H."/>
            <person name="Lorenzen M."/>
            <person name="Maselli V."/>
            <person name="Osanai M."/>
            <person name="Park Y."/>
            <person name="Robertson H.M."/>
            <person name="Tu Z."/>
            <person name="Wang J.J."/>
            <person name="Wang S."/>
            <person name="Richards S."/>
            <person name="Song H."/>
            <person name="Zhang L."/>
            <person name="Sodergren E."/>
            <person name="Werner D."/>
            <person name="Stanke M."/>
            <person name="Morgenstern B."/>
            <person name="Solovyev V."/>
            <person name="Kosarev P."/>
            <person name="Brown G."/>
            <person name="Chen H.C."/>
            <person name="Ermolaeva O."/>
            <person name="Hlavina W."/>
            <person name="Kapustin Y."/>
            <person name="Kiryutin B."/>
            <person name="Kitts P."/>
            <person name="Maglott D."/>
            <person name="Pruitt K."/>
            <person name="Sapojnikov V."/>
            <person name="Souvorov A."/>
            <person name="Mackey A.J."/>
            <person name="Waterhouse R.M."/>
            <person name="Wyder S."/>
            <person name="Zdobnov E.M."/>
            <person name="Zdobnov E.M."/>
            <person name="Wyder S."/>
            <person name="Kriventseva E.V."/>
            <person name="Kadowaki T."/>
            <person name="Bork P."/>
            <person name="Aranda M."/>
            <person name="Bao R."/>
            <person name="Beermann A."/>
            <person name="Berns N."/>
            <person name="Bolognesi R."/>
            <person name="Bonneton F."/>
            <person name="Bopp D."/>
            <person name="Brown S.J."/>
            <person name="Bucher G."/>
            <person name="Butts T."/>
            <person name="Chaumot A."/>
            <person name="Denell R.E."/>
            <person name="Ferrier D.E."/>
            <person name="Friedrich M."/>
            <person name="Gordon C.M."/>
            <person name="Jindra M."/>
            <person name="Klingler M."/>
            <person name="Lan Q."/>
            <person name="Lattorff H.M."/>
            <person name="Laudet V."/>
            <person name="von Levetsow C."/>
            <person name="Liu Z."/>
            <person name="Lutz R."/>
            <person name="Lynch J.A."/>
            <person name="da Fonseca R.N."/>
            <person name="Posnien N."/>
            <person name="Reuter R."/>
            <person name="Roth S."/>
            <person name="Savard J."/>
            <person name="Schinko J.B."/>
            <person name="Schmitt C."/>
            <person name="Schoppmeier M."/>
            <person name="Schroder R."/>
            <person name="Shippy T.D."/>
            <person name="Simonnet F."/>
            <person name="Marques-Souza H."/>
            <person name="Tautz D."/>
            <person name="Tomoyasu Y."/>
            <person name="Trauner J."/>
            <person name="Van der Zee M."/>
            <person name="Vervoort M."/>
            <person name="Wittkopp N."/>
            <person name="Wimmer E.A."/>
            <person name="Yang X."/>
            <person name="Jones A.K."/>
            <person name="Sattelle D.B."/>
            <person name="Ebert P.R."/>
            <person name="Nelson D."/>
            <person name="Scott J.G."/>
            <person name="Beeman R.W."/>
            <person name="Muthukrishnan S."/>
            <person name="Kramer K.J."/>
            <person name="Arakane Y."/>
            <person name="Beeman R.W."/>
            <person name="Zhu Q."/>
            <person name="Hogenkamp D."/>
            <person name="Dixit R."/>
            <person name="Oppert B."/>
            <person name="Jiang H."/>
            <person name="Zou Z."/>
            <person name="Marshall J."/>
            <person name="Elpidina E."/>
            <person name="Vinokurov K."/>
            <person name="Oppert C."/>
            <person name="Zou Z."/>
            <person name="Evans J."/>
            <person name="Lu Z."/>
            <person name="Zhao P."/>
            <person name="Sumathipala N."/>
            <person name="Altincicek B."/>
            <person name="Vilcinskas A."/>
            <person name="Williams M."/>
            <person name="Hultmark D."/>
            <person name="Hetru C."/>
            <person name="Jiang H."/>
            <person name="Grimmelikhuijzen C.J."/>
            <person name="Hauser F."/>
            <person name="Cazzamali G."/>
            <person name="Williamson M."/>
            <person name="Park Y."/>
            <person name="Li B."/>
            <person name="Tanaka Y."/>
            <person name="Predel R."/>
            <person name="Neupert S."/>
            <person name="Schachtner J."/>
            <person name="Verleyen P."/>
            <person name="Raible F."/>
            <person name="Bork P."/>
            <person name="Friedrich M."/>
            <person name="Walden K.K."/>
            <person name="Robertson H.M."/>
            <person name="Angeli S."/>
            <person name="Foret S."/>
            <person name="Bucher G."/>
            <person name="Schuetz S."/>
            <person name="Maleszka R."/>
            <person name="Wimmer E.A."/>
            <person name="Beeman R.W."/>
            <person name="Lorenzen M."/>
            <person name="Tomoyasu Y."/>
            <person name="Miller S.C."/>
            <person name="Grossmann D."/>
            <person name="Bucher G."/>
        </authorList>
    </citation>
    <scope>NUCLEOTIDE SEQUENCE [LARGE SCALE GENOMIC DNA]</scope>
    <source>
        <strain evidence="1 2">Georgia GA2</strain>
    </source>
</reference>
<dbReference type="PANTHER" id="PTHR12498:SF0">
    <property type="entry name" value="PROTEIN N-TERMINAL ASPARAGINE AMIDOHYDROLASE"/>
    <property type="match status" value="1"/>
</dbReference>
<organism evidence="1 2">
    <name type="scientific">Tribolium castaneum</name>
    <name type="common">Red flour beetle</name>
    <dbReference type="NCBI Taxonomy" id="7070"/>
    <lineage>
        <taxon>Eukaryota</taxon>
        <taxon>Metazoa</taxon>
        <taxon>Ecdysozoa</taxon>
        <taxon>Arthropoda</taxon>
        <taxon>Hexapoda</taxon>
        <taxon>Insecta</taxon>
        <taxon>Pterygota</taxon>
        <taxon>Neoptera</taxon>
        <taxon>Endopterygota</taxon>
        <taxon>Coleoptera</taxon>
        <taxon>Polyphaga</taxon>
        <taxon>Cucujiformia</taxon>
        <taxon>Tenebrionidae</taxon>
        <taxon>Tenebrionidae incertae sedis</taxon>
        <taxon>Tribolium</taxon>
    </lineage>
</organism>
<dbReference type="InParanoid" id="D6WDI5"/>
<dbReference type="eggNOG" id="ENOG502QSQW">
    <property type="taxonomic scope" value="Eukaryota"/>
</dbReference>
<dbReference type="HOGENOM" id="CLU_077981_1_0_1"/>
<gene>
    <name evidence="1" type="primary">AUGUSTUS-3.0.2_03666</name>
    <name evidence="1" type="ORF">TcasGA2_TC003666</name>
</gene>
<reference evidence="1 2" key="2">
    <citation type="journal article" date="2010" name="Nucleic Acids Res.">
        <title>BeetleBase in 2010: revisions to provide comprehensive genomic information for Tribolium castaneum.</title>
        <authorList>
            <person name="Kim H.S."/>
            <person name="Murphy T."/>
            <person name="Xia J."/>
            <person name="Caragea D."/>
            <person name="Park Y."/>
            <person name="Beeman R.W."/>
            <person name="Lorenzen M.D."/>
            <person name="Butcher S."/>
            <person name="Manak J.R."/>
            <person name="Brown S.J."/>
        </authorList>
    </citation>
    <scope>NUCLEOTIDE SEQUENCE [LARGE SCALE GENOMIC DNA]</scope>
    <source>
        <strain evidence="1 2">Georgia GA2</strain>
    </source>
</reference>
<dbReference type="InterPro" id="IPR026750">
    <property type="entry name" value="NTAN1"/>
</dbReference>
<dbReference type="GO" id="GO:0005634">
    <property type="term" value="C:nucleus"/>
    <property type="evidence" value="ECO:0000318"/>
    <property type="project" value="GO_Central"/>
</dbReference>
<dbReference type="FunCoup" id="D6WDI5">
    <property type="interactions" value="1281"/>
</dbReference>
<sequence>MDYLCQITSSFRNPTLNHRYAQVRCAERLRSFDIRFTGGEMISLAKESITKEDVCFSCRMVLVLNGVLQEECPPDTRSLYHAHPVYRETAAQLLAIPNKVIGPVGLLYVQQREFAATVPHDKNVNILGSDDVTTCLIVVVRHSGSGAVALAHLDGSGTDEAVCTMVQRVQELALGYPEGRIELQLIGGFTDPRHYSEELFYNVMTSFHKHPVEIDLTLACVGELNTTIRGGIHWPIIYGIGVNTKTGEIFPATFPDKGPDQALRCSRYLTGVSQVLDIYDCNLGLLRIGPFNYEPLRGVDLWLEQSDDFILQHLSTSPDVEPPHFVMQVRATLKYIQDNQFPAVTVFRDNRPHYFRRDEHSGIWTPVRY</sequence>
<dbReference type="PANTHER" id="PTHR12498">
    <property type="entry name" value="N-TERMINAL ASPARAGINE AMIDOHYDROLASE"/>
    <property type="match status" value="1"/>
</dbReference>
<dbReference type="GO" id="GO:0008418">
    <property type="term" value="F:protein-N-terminal asparagine amidohydrolase activity"/>
    <property type="evidence" value="ECO:0000318"/>
    <property type="project" value="GO_Central"/>
</dbReference>
<protein>
    <submittedName>
        <fullName evidence="1">Protein N-terminal asparagine amidohydrolase-like Protein</fullName>
    </submittedName>
</protein>
<name>D6WDI5_TRICA</name>
<dbReference type="OMA" id="IAPCKWM"/>
<dbReference type="GO" id="GO:0006511">
    <property type="term" value="P:ubiquitin-dependent protein catabolic process"/>
    <property type="evidence" value="ECO:0000318"/>
    <property type="project" value="GO_Central"/>
</dbReference>
<dbReference type="EMBL" id="KQ971322">
    <property type="protein sequence ID" value="EFA00780.2"/>
    <property type="molecule type" value="Genomic_DNA"/>
</dbReference>
<evidence type="ECO:0000313" key="2">
    <source>
        <dbReference type="Proteomes" id="UP000007266"/>
    </source>
</evidence>
<dbReference type="AlphaFoldDB" id="D6WDI5"/>
<keyword evidence="2" id="KW-1185">Reference proteome</keyword>
<proteinExistence type="predicted"/>
<dbReference type="STRING" id="7070.D6WDI5"/>
<dbReference type="Pfam" id="PF14736">
    <property type="entry name" value="N_Asn_amidohyd"/>
    <property type="match status" value="1"/>
</dbReference>
<accession>D6WDI5</accession>